<comment type="caution">
    <text evidence="3">The sequence shown here is derived from an EMBL/GenBank/DDBJ whole genome shotgun (WGS) entry which is preliminary data.</text>
</comment>
<dbReference type="PANTHER" id="PTHR10663">
    <property type="entry name" value="GUANYL-NUCLEOTIDE EXCHANGE FACTOR"/>
    <property type="match status" value="1"/>
</dbReference>
<feature type="region of interest" description="Disordered" evidence="1">
    <location>
        <begin position="1464"/>
        <end position="1496"/>
    </location>
</feature>
<feature type="region of interest" description="Disordered" evidence="1">
    <location>
        <begin position="1014"/>
        <end position="1041"/>
    </location>
</feature>
<dbReference type="Pfam" id="PF01369">
    <property type="entry name" value="Sec7"/>
    <property type="match status" value="1"/>
</dbReference>
<feature type="compositionally biased region" description="Polar residues" evidence="1">
    <location>
        <begin position="1187"/>
        <end position="1200"/>
    </location>
</feature>
<evidence type="ECO:0000256" key="1">
    <source>
        <dbReference type="SAM" id="MobiDB-lite"/>
    </source>
</evidence>
<evidence type="ECO:0000313" key="4">
    <source>
        <dbReference type="Proteomes" id="UP001583186"/>
    </source>
</evidence>
<feature type="compositionally biased region" description="Gly residues" evidence="1">
    <location>
        <begin position="209"/>
        <end position="222"/>
    </location>
</feature>
<feature type="compositionally biased region" description="Gly residues" evidence="1">
    <location>
        <begin position="1171"/>
        <end position="1183"/>
    </location>
</feature>
<dbReference type="SMART" id="SM00222">
    <property type="entry name" value="Sec7"/>
    <property type="match status" value="1"/>
</dbReference>
<feature type="compositionally biased region" description="Polar residues" evidence="1">
    <location>
        <begin position="17"/>
        <end position="30"/>
    </location>
</feature>
<dbReference type="Gene3D" id="2.30.29.30">
    <property type="entry name" value="Pleckstrin-homology domain (PH domain)/Phosphotyrosine-binding domain (PTB)"/>
    <property type="match status" value="1"/>
</dbReference>
<feature type="compositionally biased region" description="Low complexity" evidence="1">
    <location>
        <begin position="814"/>
        <end position="833"/>
    </location>
</feature>
<dbReference type="PROSITE" id="PS50190">
    <property type="entry name" value="SEC7"/>
    <property type="match status" value="1"/>
</dbReference>
<feature type="compositionally biased region" description="Basic and acidic residues" evidence="1">
    <location>
        <begin position="851"/>
        <end position="864"/>
    </location>
</feature>
<reference evidence="3 4" key="1">
    <citation type="journal article" date="2024" name="IMA Fungus">
        <title>IMA Genome - F19 : A genome assembly and annotation guide to empower mycologists, including annotated draft genome sequences of Ceratocystis pirilliformis, Diaporthe australafricana, Fusarium ophioides, Paecilomyces lecythidis, and Sporothrix stenoceras.</title>
        <authorList>
            <person name="Aylward J."/>
            <person name="Wilson A.M."/>
            <person name="Visagie C.M."/>
            <person name="Spraker J."/>
            <person name="Barnes I."/>
            <person name="Buitendag C."/>
            <person name="Ceriani C."/>
            <person name="Del Mar Angel L."/>
            <person name="du Plessis D."/>
            <person name="Fuchs T."/>
            <person name="Gasser K."/>
            <person name="Kramer D."/>
            <person name="Li W."/>
            <person name="Munsamy K."/>
            <person name="Piso A."/>
            <person name="Price J.L."/>
            <person name="Sonnekus B."/>
            <person name="Thomas C."/>
            <person name="van der Nest A."/>
            <person name="van Dijk A."/>
            <person name="van Heerden A."/>
            <person name="van Vuuren N."/>
            <person name="Yilmaz N."/>
            <person name="Duong T.A."/>
            <person name="van der Merwe N.A."/>
            <person name="Wingfield M.J."/>
            <person name="Wingfield B.D."/>
        </authorList>
    </citation>
    <scope>NUCLEOTIDE SEQUENCE [LARGE SCALE GENOMIC DNA]</scope>
    <source>
        <strain evidence="3 4">CMW 5346</strain>
    </source>
</reference>
<protein>
    <recommendedName>
        <fullName evidence="2">SEC7 domain-containing protein</fullName>
    </recommendedName>
</protein>
<feature type="region of interest" description="Disordered" evidence="1">
    <location>
        <begin position="1516"/>
        <end position="1548"/>
    </location>
</feature>
<dbReference type="EMBL" id="JAWCUI010000001">
    <property type="protein sequence ID" value="KAL1903427.1"/>
    <property type="molecule type" value="Genomic_DNA"/>
</dbReference>
<keyword evidence="4" id="KW-1185">Reference proteome</keyword>
<dbReference type="InterPro" id="IPR035999">
    <property type="entry name" value="Sec7_dom_sf"/>
</dbReference>
<dbReference type="Proteomes" id="UP001583186">
    <property type="component" value="Unassembled WGS sequence"/>
</dbReference>
<dbReference type="PANTHER" id="PTHR10663:SF373">
    <property type="entry name" value="PH AND SEC7 DOMAIN-CONTAINING PROTEIN C11E3.11C"/>
    <property type="match status" value="1"/>
</dbReference>
<evidence type="ECO:0000259" key="2">
    <source>
        <dbReference type="PROSITE" id="PS50190"/>
    </source>
</evidence>
<feature type="compositionally biased region" description="Low complexity" evidence="1">
    <location>
        <begin position="1516"/>
        <end position="1526"/>
    </location>
</feature>
<feature type="compositionally biased region" description="Low complexity" evidence="1">
    <location>
        <begin position="78"/>
        <end position="87"/>
    </location>
</feature>
<feature type="region of interest" description="Disordered" evidence="1">
    <location>
        <begin position="1129"/>
        <end position="1200"/>
    </location>
</feature>
<feature type="compositionally biased region" description="Low complexity" evidence="1">
    <location>
        <begin position="239"/>
        <end position="260"/>
    </location>
</feature>
<feature type="compositionally biased region" description="Gly residues" evidence="1">
    <location>
        <begin position="1527"/>
        <end position="1542"/>
    </location>
</feature>
<dbReference type="InterPro" id="IPR041681">
    <property type="entry name" value="PH_9"/>
</dbReference>
<feature type="compositionally biased region" description="Pro residues" evidence="1">
    <location>
        <begin position="566"/>
        <end position="589"/>
    </location>
</feature>
<dbReference type="SUPFAM" id="SSF50729">
    <property type="entry name" value="PH domain-like"/>
    <property type="match status" value="1"/>
</dbReference>
<feature type="compositionally biased region" description="Basic and acidic residues" evidence="1">
    <location>
        <begin position="1014"/>
        <end position="1024"/>
    </location>
</feature>
<feature type="compositionally biased region" description="Basic and acidic residues" evidence="1">
    <location>
        <begin position="795"/>
        <end position="804"/>
    </location>
</feature>
<gene>
    <name evidence="3" type="ORF">Sste5346_000053</name>
</gene>
<feature type="compositionally biased region" description="Low complexity" evidence="1">
    <location>
        <begin position="1483"/>
        <end position="1496"/>
    </location>
</feature>
<evidence type="ECO:0000313" key="3">
    <source>
        <dbReference type="EMBL" id="KAL1903427.1"/>
    </source>
</evidence>
<feature type="domain" description="SEC7" evidence="2">
    <location>
        <begin position="868"/>
        <end position="1028"/>
    </location>
</feature>
<sequence length="1722" mass="184462">MNPDPSRRSQRRRPDLSVNTSRARSNSSTKIAFPPLSPPRRNAPVPSSRASSRGSKPPPALGTTVMASSIDTGGVGPSRSRSGTSSHSHSHQHQTAAADVETFLEMYTPDAVSAGGKENDRPSLTMADAPQPPPMRGQRDSHDLSLPSRHVRDSLVSNMLLSLDQFSMGQMAAPARSAPSFEDHRLYSMSTTTTDDNIARAPNVPTAPRGGGGGGGRYGGGYNNYSSDYEVPDDASRVSGSISHGRRSNSSSGFQSSLGRINSMRESSMHRGSQPGTPRMMHSRGGKGSKSSSTNSIDNAGYVQVLGSQRWAHGFGGRSSSFDLGPRLPGTSSGNNPPPTSMVPQQQQTTQPWHIEFSNSFFNDAYDDAAPTPTVPGGPRKLTSVPSMPSIPSYQPPPPEPPSGPERRRSVRSSRSATVGRQSQAKFNNSTAPPLPFDLDSAPAPNIGYEKSKEVVPPPTAQPQQLPQHPLRQKPSFFRRVFGGFRDTAAENEPVPQLPSAVSSSSVDAANGSRSQQHSSSGLGQNQKQQSTPPSRDSHHSTHATLQKKPSGFFRRRKKSISETESPPPLPMPLVLPPQPKQQPPPPPSSQQQHPARPVSPLKMPNAQRFVEKPTPSPVTSLSHAMSPYLKGSPAFANGDEPSDPSPLRSTDIDGSSPHHTPSKGADSDDTDMASRTVRGFSPDYEPPPTATIRSVSGPEVSSSGKDQKTSSQRHRLETPTRQPPAPPHPARSGSFLSDDSDGDDESPRRVMTKALAKKRSEQSDFLSVSPSAVDDQHLSPTSKRPSSKKSSSRLADDDAESRGSKLSLPIERAASIAASPKADSAAASSTASPLVGSGSGSAHMPVVKIDGGDTKAGDDKDPNTIDEPEFIIGMPTEDDRQKALNIYEGSEDFIQKEKAAAWMGEEGPVRQRTLQAYMELYDFRNQSIVNALRDVCSRLVLRAETQQVDRILVSFSKRWCANNPNHGFKSLDVVHTTCYSIMLLNTDLHLADIESKMTRSQFIKNTMTSIHHTLSEGDPEAHGRSIYGAPDGGRRPSVDQDRNLAVSSLPPRAESSLGHHQDDCGPLVKTPFEGSTRAWEGQMEIVLKIIYNSIRDERLPLFGADGNSNAQTPNQTGLSVMGMLKRTPSVLSKAPSESQASLRGRVTESAPRAGSSRWTSKSRSRVRGPATGGPGGPGGAAGANGFSSSRTSFEDGNSIWSPTVSSATWSRQSLGRTQTSMSMESFGSNWGGRGGEYQQSIGFANALSQAIIREDALGGIGAASIISDDQSMHQRDGANPLLDDESLELAGPPWVKEGMVVHKHHLDGMDKKAKDRNWTEVFAVVQKGHMSLFSFTPNKSLRAKNRGRNVAKGAVVGGGNWQENATNVGSFGLKQTLASALPPPGYSRQRPHVWALSLPTGAVHLFQVGTPEICKEFVTTANYWSARLSTHPLVGGISNIEYGWGDGIVNNSLVNAIKSESSTALPSTSNAGAHGPYPPSASRPGSAAAGRASMQSRSSFRSGSFDFGHVRSGSSSSGFTSSAANNGGGGGGSSRHGGGKLPGDRINIAEWMPPTQSLRPSNAAEPQQLQTLLAYVHSIEGELKTHNALRSPMLLAFTPRGHNANKAMANWERKSSYLLREIVKYRTYVDCLTEAERRRGDIYLEREIARRAARGEGSIGSDDEDGERGRDIDNNDDDETGAETARDDNGDDSDIMGNTPHRHRKDSDVLGNLGANEALRA</sequence>
<dbReference type="Gene3D" id="1.10.1000.11">
    <property type="entry name" value="Arf Nucleotide-binding Site Opener,domain 2"/>
    <property type="match status" value="1"/>
</dbReference>
<feature type="region of interest" description="Disordered" evidence="1">
    <location>
        <begin position="195"/>
        <end position="871"/>
    </location>
</feature>
<feature type="compositionally biased region" description="Polar residues" evidence="1">
    <location>
        <begin position="516"/>
        <end position="535"/>
    </location>
</feature>
<dbReference type="Pfam" id="PF15410">
    <property type="entry name" value="PH_9"/>
    <property type="match status" value="1"/>
</dbReference>
<dbReference type="InterPro" id="IPR023394">
    <property type="entry name" value="Sec7_C_sf"/>
</dbReference>
<feature type="compositionally biased region" description="Low complexity" evidence="1">
    <location>
        <begin position="494"/>
        <end position="515"/>
    </location>
</feature>
<dbReference type="InterPro" id="IPR000904">
    <property type="entry name" value="Sec7_dom"/>
</dbReference>
<feature type="compositionally biased region" description="Pro residues" evidence="1">
    <location>
        <begin position="394"/>
        <end position="404"/>
    </location>
</feature>
<dbReference type="SUPFAM" id="SSF48425">
    <property type="entry name" value="Sec7 domain"/>
    <property type="match status" value="1"/>
</dbReference>
<feature type="compositionally biased region" description="Polar residues" evidence="1">
    <location>
        <begin position="417"/>
        <end position="432"/>
    </location>
</feature>
<feature type="compositionally biased region" description="Low complexity" evidence="1">
    <location>
        <begin position="462"/>
        <end position="475"/>
    </location>
</feature>
<dbReference type="InterPro" id="IPR011993">
    <property type="entry name" value="PH-like_dom_sf"/>
</dbReference>
<feature type="region of interest" description="Disordered" evidence="1">
    <location>
        <begin position="1"/>
        <end position="145"/>
    </location>
</feature>
<feature type="region of interest" description="Disordered" evidence="1">
    <location>
        <begin position="1654"/>
        <end position="1722"/>
    </location>
</feature>
<proteinExistence type="predicted"/>
<feature type="compositionally biased region" description="Polar residues" evidence="1">
    <location>
        <begin position="264"/>
        <end position="276"/>
    </location>
</feature>
<feature type="compositionally biased region" description="Polar residues" evidence="1">
    <location>
        <begin position="342"/>
        <end position="362"/>
    </location>
</feature>
<name>A0ABR3ZT46_9PEZI</name>
<organism evidence="3 4">
    <name type="scientific">Sporothrix stenoceras</name>
    <dbReference type="NCBI Taxonomy" id="5173"/>
    <lineage>
        <taxon>Eukaryota</taxon>
        <taxon>Fungi</taxon>
        <taxon>Dikarya</taxon>
        <taxon>Ascomycota</taxon>
        <taxon>Pezizomycotina</taxon>
        <taxon>Sordariomycetes</taxon>
        <taxon>Sordariomycetidae</taxon>
        <taxon>Ophiostomatales</taxon>
        <taxon>Ophiostomataceae</taxon>
        <taxon>Sporothrix</taxon>
    </lineage>
</organism>
<accession>A0ABR3ZT46</accession>
<feature type="compositionally biased region" description="Polar residues" evidence="1">
    <location>
        <begin position="692"/>
        <end position="705"/>
    </location>
</feature>